<dbReference type="InterPro" id="IPR011010">
    <property type="entry name" value="DNA_brk_join_enz"/>
</dbReference>
<dbReference type="InterPro" id="IPR013762">
    <property type="entry name" value="Integrase-like_cat_sf"/>
</dbReference>
<organism evidence="4 6">
    <name type="scientific">Aquirhabdus parva</name>
    <dbReference type="NCBI Taxonomy" id="2283318"/>
    <lineage>
        <taxon>Bacteria</taxon>
        <taxon>Pseudomonadati</taxon>
        <taxon>Pseudomonadota</taxon>
        <taxon>Gammaproteobacteria</taxon>
        <taxon>Moraxellales</taxon>
        <taxon>Moraxellaceae</taxon>
        <taxon>Aquirhabdus</taxon>
    </lineage>
</organism>
<dbReference type="PANTHER" id="PTHR30349:SF64">
    <property type="entry name" value="PROPHAGE INTEGRASE INTD-RELATED"/>
    <property type="match status" value="1"/>
</dbReference>
<feature type="domain" description="Tyr recombinase" evidence="3">
    <location>
        <begin position="181"/>
        <end position="368"/>
    </location>
</feature>
<evidence type="ECO:0000313" key="4">
    <source>
        <dbReference type="EMBL" id="AXI01443.1"/>
    </source>
</evidence>
<dbReference type="PROSITE" id="PS51898">
    <property type="entry name" value="TYR_RECOMBINASE"/>
    <property type="match status" value="1"/>
</dbReference>
<dbReference type="EMBL" id="CP031222">
    <property type="protein sequence ID" value="AXI04389.1"/>
    <property type="molecule type" value="Genomic_DNA"/>
</dbReference>
<keyword evidence="6" id="KW-1185">Reference proteome</keyword>
<dbReference type="KEGG" id="mbah:HYN46_17030"/>
<sequence>MGSVIPRKNAKGETRYTAQIRIKREGLQPYSESRTFSKKSLATTWLSKREAEIELDPSILNPDLAIKNNMTLGQAFEKYLDEVTGFGRSKRNGILLLTKFPFAKLKMSKATRSDFADHVNMRRKGTAEYKAIMPSTALQDLQYTKVVMEHAELVWGEVVNVRELEHAMKGLRKSRTIGKGRHRDRLPTTEELITLTNHFRDTWERGRTNYPMHLIMWYAIYSCRRQNEICNLLLSDYNEEQGHWLVRNLKNPNGSDGNNKAALIAEHTKSIIDLLRDPETRKRMGAAPGEDRMLPLDNTAIRTYFSDACRMVGIKNLRFHDLRHEGATRLAEQGKTIPQIQQVTLHLSWSSLERYVNISHRGKVLEYEETL</sequence>
<gene>
    <name evidence="4" type="ORF">HYN46_00115</name>
    <name evidence="5" type="ORF">HYN46_17030</name>
</gene>
<dbReference type="RefSeq" id="WP_114897555.1">
    <property type="nucleotide sequence ID" value="NZ_CP031222.1"/>
</dbReference>
<dbReference type="OrthoDB" id="9057547at2"/>
<dbReference type="KEGG" id="mbah:HYN46_00115"/>
<dbReference type="GO" id="GO:0006310">
    <property type="term" value="P:DNA recombination"/>
    <property type="evidence" value="ECO:0007669"/>
    <property type="project" value="UniProtKB-KW"/>
</dbReference>
<dbReference type="GO" id="GO:0003677">
    <property type="term" value="F:DNA binding"/>
    <property type="evidence" value="ECO:0007669"/>
    <property type="project" value="InterPro"/>
</dbReference>
<evidence type="ECO:0000256" key="2">
    <source>
        <dbReference type="ARBA" id="ARBA00023172"/>
    </source>
</evidence>
<name>A0A345P2D4_9GAMM</name>
<dbReference type="PANTHER" id="PTHR30349">
    <property type="entry name" value="PHAGE INTEGRASE-RELATED"/>
    <property type="match status" value="1"/>
</dbReference>
<accession>A0A345P2D4</accession>
<dbReference type="InterPro" id="IPR002104">
    <property type="entry name" value="Integrase_catalytic"/>
</dbReference>
<keyword evidence="2" id="KW-0233">DNA recombination</keyword>
<evidence type="ECO:0000313" key="5">
    <source>
        <dbReference type="EMBL" id="AXI04389.1"/>
    </source>
</evidence>
<dbReference type="AlphaFoldDB" id="A0A345P2D4"/>
<keyword evidence="1" id="KW-0229">DNA integration</keyword>
<protein>
    <submittedName>
        <fullName evidence="4">Site-specific integrase</fullName>
    </submittedName>
</protein>
<evidence type="ECO:0000256" key="1">
    <source>
        <dbReference type="ARBA" id="ARBA00022908"/>
    </source>
</evidence>
<evidence type="ECO:0000313" key="6">
    <source>
        <dbReference type="Proteomes" id="UP000253940"/>
    </source>
</evidence>
<reference evidence="4 6" key="1">
    <citation type="submission" date="2018-07" db="EMBL/GenBank/DDBJ databases">
        <title>Genome sequencing of Moraxellaceae gen. HYN0046.</title>
        <authorList>
            <person name="Kim M."/>
            <person name="Yi H."/>
        </authorList>
    </citation>
    <scope>NUCLEOTIDE SEQUENCE [LARGE SCALE GENOMIC DNA]</scope>
    <source>
        <strain evidence="4 6">HYN0046</strain>
    </source>
</reference>
<dbReference type="GO" id="GO:0015074">
    <property type="term" value="P:DNA integration"/>
    <property type="evidence" value="ECO:0007669"/>
    <property type="project" value="UniProtKB-KW"/>
</dbReference>
<dbReference type="Pfam" id="PF00589">
    <property type="entry name" value="Phage_integrase"/>
    <property type="match status" value="1"/>
</dbReference>
<dbReference type="Gene3D" id="1.10.443.10">
    <property type="entry name" value="Intergrase catalytic core"/>
    <property type="match status" value="1"/>
</dbReference>
<dbReference type="SUPFAM" id="SSF56349">
    <property type="entry name" value="DNA breaking-rejoining enzymes"/>
    <property type="match status" value="1"/>
</dbReference>
<proteinExistence type="predicted"/>
<dbReference type="InterPro" id="IPR050090">
    <property type="entry name" value="Tyrosine_recombinase_XerCD"/>
</dbReference>
<dbReference type="EMBL" id="CP031222">
    <property type="protein sequence ID" value="AXI01443.1"/>
    <property type="molecule type" value="Genomic_DNA"/>
</dbReference>
<dbReference type="Proteomes" id="UP000253940">
    <property type="component" value="Chromosome"/>
</dbReference>
<evidence type="ECO:0000259" key="3">
    <source>
        <dbReference type="PROSITE" id="PS51898"/>
    </source>
</evidence>